<dbReference type="InterPro" id="IPR027417">
    <property type="entry name" value="P-loop_NTPase"/>
</dbReference>
<evidence type="ECO:0000256" key="1">
    <source>
        <dbReference type="ARBA" id="ARBA00005771"/>
    </source>
</evidence>
<dbReference type="EMBL" id="CAIIXF020000003">
    <property type="protein sequence ID" value="CAH1779252.1"/>
    <property type="molecule type" value="Genomic_DNA"/>
</dbReference>
<comment type="similarity">
    <text evidence="1">Belongs to the sulfotransferase 1 family.</text>
</comment>
<proteinExistence type="inferred from homology"/>
<gene>
    <name evidence="4" type="ORF">OFUS_LOCUS6080</name>
</gene>
<protein>
    <submittedName>
        <fullName evidence="4">Uncharacterized protein</fullName>
    </submittedName>
</protein>
<dbReference type="GO" id="GO:0008146">
    <property type="term" value="F:sulfotransferase activity"/>
    <property type="evidence" value="ECO:0007669"/>
    <property type="project" value="InterPro"/>
</dbReference>
<evidence type="ECO:0000313" key="4">
    <source>
        <dbReference type="EMBL" id="CAH1779252.1"/>
    </source>
</evidence>
<sequence>MERSSVCDPSVEKSAQMRVEDTARENDQVDESRVNVGEEKPAQLKDCETTVRIGGMRVQLEAGILWPNFWPKLHMVGLEDSTTWAEWLEEASHFKVRPDDIFINSYPKSGHHWTYEIISRLTAGSGGRNTTTNKMDAFFEWRRISVFDNLPSPRLLLTHLPFHLMPKEAFKKPCKHIYLVRNPKDTAVSFYYHTKGLRALDYDGSFSDFYESFIKGEVEYNSWFDHVSSWWKSTKNHPNVLWVHYEDLNKKFIPTLKKMASFLGYQANDNLLQQIAEKSSFKNMKEHSEKHDLKAMWKTKDGTMFRKGQVGNWKEYFTVAQNEKFDKVYEDKMADCQDLRVQFS</sequence>
<organism evidence="4 5">
    <name type="scientific">Owenia fusiformis</name>
    <name type="common">Polychaete worm</name>
    <dbReference type="NCBI Taxonomy" id="6347"/>
    <lineage>
        <taxon>Eukaryota</taxon>
        <taxon>Metazoa</taxon>
        <taxon>Spiralia</taxon>
        <taxon>Lophotrochozoa</taxon>
        <taxon>Annelida</taxon>
        <taxon>Polychaeta</taxon>
        <taxon>Sedentaria</taxon>
        <taxon>Canalipalpata</taxon>
        <taxon>Sabellida</taxon>
        <taxon>Oweniida</taxon>
        <taxon>Oweniidae</taxon>
        <taxon>Owenia</taxon>
    </lineage>
</organism>
<feature type="compositionally biased region" description="Basic and acidic residues" evidence="3">
    <location>
        <begin position="18"/>
        <end position="33"/>
    </location>
</feature>
<dbReference type="AlphaFoldDB" id="A0A8J1TUM2"/>
<evidence type="ECO:0000256" key="2">
    <source>
        <dbReference type="ARBA" id="ARBA00022679"/>
    </source>
</evidence>
<evidence type="ECO:0000256" key="3">
    <source>
        <dbReference type="SAM" id="MobiDB-lite"/>
    </source>
</evidence>
<dbReference type="Proteomes" id="UP000749559">
    <property type="component" value="Unassembled WGS sequence"/>
</dbReference>
<evidence type="ECO:0000313" key="5">
    <source>
        <dbReference type="Proteomes" id="UP000749559"/>
    </source>
</evidence>
<name>A0A8J1TUM2_OWEFU</name>
<keyword evidence="5" id="KW-1185">Reference proteome</keyword>
<dbReference type="Gene3D" id="3.40.50.300">
    <property type="entry name" value="P-loop containing nucleotide triphosphate hydrolases"/>
    <property type="match status" value="1"/>
</dbReference>
<keyword evidence="2" id="KW-0808">Transferase</keyword>
<dbReference type="PANTHER" id="PTHR11783">
    <property type="entry name" value="SULFOTRANSFERASE SULT"/>
    <property type="match status" value="1"/>
</dbReference>
<comment type="caution">
    <text evidence="4">The sequence shown here is derived from an EMBL/GenBank/DDBJ whole genome shotgun (WGS) entry which is preliminary data.</text>
</comment>
<accession>A0A8J1TUM2</accession>
<reference evidence="4" key="1">
    <citation type="submission" date="2022-03" db="EMBL/GenBank/DDBJ databases">
        <authorList>
            <person name="Martin C."/>
        </authorList>
    </citation>
    <scope>NUCLEOTIDE SEQUENCE</scope>
</reference>
<dbReference type="Pfam" id="PF00685">
    <property type="entry name" value="Sulfotransfer_1"/>
    <property type="match status" value="1"/>
</dbReference>
<dbReference type="OrthoDB" id="205623at2759"/>
<dbReference type="InterPro" id="IPR000863">
    <property type="entry name" value="Sulfotransferase_dom"/>
</dbReference>
<feature type="region of interest" description="Disordered" evidence="3">
    <location>
        <begin position="1"/>
        <end position="33"/>
    </location>
</feature>
<dbReference type="SUPFAM" id="SSF52540">
    <property type="entry name" value="P-loop containing nucleoside triphosphate hydrolases"/>
    <property type="match status" value="1"/>
</dbReference>